<sequence length="43" mass="4787">MGKSKKKVHSKKEEQKAEKVIKIVFVSLIALAILLLVGFSIFS</sequence>
<protein>
    <submittedName>
        <fullName evidence="2">Uncharacterized protein</fullName>
    </submittedName>
</protein>
<reference evidence="2" key="1">
    <citation type="submission" date="2019-03" db="EMBL/GenBank/DDBJ databases">
        <title>Single cell metagenomics reveals metabolic interactions within the superorganism composed of flagellate Streblomastix strix and complex community of Bacteroidetes bacteria on its surface.</title>
        <authorList>
            <person name="Treitli S.C."/>
            <person name="Kolisko M."/>
            <person name="Husnik F."/>
            <person name="Keeling P."/>
            <person name="Hampl V."/>
        </authorList>
    </citation>
    <scope>NUCLEOTIDE SEQUENCE</scope>
    <source>
        <strain evidence="2">STM</strain>
    </source>
</reference>
<name>A0A5J4QKV4_9ZZZZ</name>
<keyword evidence="1" id="KW-0472">Membrane</keyword>
<evidence type="ECO:0000313" key="3">
    <source>
        <dbReference type="EMBL" id="KAA6324961.1"/>
    </source>
</evidence>
<dbReference type="EMBL" id="SNRY01003267">
    <property type="protein sequence ID" value="KAA6321598.1"/>
    <property type="molecule type" value="Genomic_DNA"/>
</dbReference>
<comment type="caution">
    <text evidence="2">The sequence shown here is derived from an EMBL/GenBank/DDBJ whole genome shotgun (WGS) entry which is preliminary data.</text>
</comment>
<evidence type="ECO:0000313" key="2">
    <source>
        <dbReference type="EMBL" id="KAA6321598.1"/>
    </source>
</evidence>
<dbReference type="AlphaFoldDB" id="A0A5J4QKV4"/>
<keyword evidence="1" id="KW-0812">Transmembrane</keyword>
<feature type="transmembrane region" description="Helical" evidence="1">
    <location>
        <begin position="20"/>
        <end position="42"/>
    </location>
</feature>
<proteinExistence type="predicted"/>
<accession>A0A5J4QKV4</accession>
<gene>
    <name evidence="3" type="ORF">EZS27_025770</name>
    <name evidence="2" type="ORF">EZS27_028768</name>
</gene>
<organism evidence="2">
    <name type="scientific">termite gut metagenome</name>
    <dbReference type="NCBI Taxonomy" id="433724"/>
    <lineage>
        <taxon>unclassified sequences</taxon>
        <taxon>metagenomes</taxon>
        <taxon>organismal metagenomes</taxon>
    </lineage>
</organism>
<evidence type="ECO:0000256" key="1">
    <source>
        <dbReference type="SAM" id="Phobius"/>
    </source>
</evidence>
<keyword evidence="1" id="KW-1133">Transmembrane helix</keyword>
<dbReference type="EMBL" id="SNRY01002466">
    <property type="protein sequence ID" value="KAA6324961.1"/>
    <property type="molecule type" value="Genomic_DNA"/>
</dbReference>